<comment type="cofactor">
    <cofactor evidence="1 10">
        <name>pyridoxal 5'-phosphate</name>
        <dbReference type="ChEBI" id="CHEBI:597326"/>
    </cofactor>
</comment>
<reference evidence="15" key="4">
    <citation type="journal article" date="2019" name="Int. J. Syst. Evol. Microbiol.">
        <title>The Global Catalogue of Microorganisms (GCM) 10K type strain sequencing project: providing services to taxonomists for standard genome sequencing and annotation.</title>
        <authorList>
            <consortium name="The Broad Institute Genomics Platform"/>
            <consortium name="The Broad Institute Genome Sequencing Center for Infectious Disease"/>
            <person name="Wu L."/>
            <person name="Ma J."/>
        </authorList>
    </citation>
    <scope>NUCLEOTIDE SEQUENCE [LARGE SCALE GENOMIC DNA]</scope>
    <source>
        <strain evidence="15">CGMCC 1.12707</strain>
    </source>
</reference>
<evidence type="ECO:0000313" key="12">
    <source>
        <dbReference type="EMBL" id="GGE94121.1"/>
    </source>
</evidence>
<dbReference type="Pfam" id="PF00266">
    <property type="entry name" value="Aminotran_5"/>
    <property type="match status" value="1"/>
</dbReference>
<dbReference type="AlphaFoldDB" id="A0A1M6XYG8"/>
<dbReference type="RefSeq" id="WP_072931515.1">
    <property type="nucleotide sequence ID" value="NZ_BMFL01000005.1"/>
</dbReference>
<protein>
    <recommendedName>
        <fullName evidence="3">cysteine desulfurase</fullName>
        <ecNumber evidence="3">2.8.1.7</ecNumber>
    </recommendedName>
</protein>
<evidence type="ECO:0000313" key="15">
    <source>
        <dbReference type="Proteomes" id="UP000650994"/>
    </source>
</evidence>
<keyword evidence="15" id="KW-1185">Reference proteome</keyword>
<gene>
    <name evidence="12" type="ORF">GCM10010984_09730</name>
    <name evidence="13" type="ORF">SAMN05443634_1069</name>
</gene>
<dbReference type="SUPFAM" id="SSF53383">
    <property type="entry name" value="PLP-dependent transferases"/>
    <property type="match status" value="1"/>
</dbReference>
<keyword evidence="5" id="KW-0479">Metal-binding</keyword>
<evidence type="ECO:0000256" key="4">
    <source>
        <dbReference type="ARBA" id="ARBA00022679"/>
    </source>
</evidence>
<feature type="domain" description="Aminotransferase class V" evidence="11">
    <location>
        <begin position="4"/>
        <end position="370"/>
    </location>
</feature>
<evidence type="ECO:0000313" key="14">
    <source>
        <dbReference type="Proteomes" id="UP000184120"/>
    </source>
</evidence>
<reference evidence="14" key="2">
    <citation type="submission" date="2016-11" db="EMBL/GenBank/DDBJ databases">
        <authorList>
            <person name="Varghese N."/>
            <person name="Submissions S."/>
        </authorList>
    </citation>
    <scope>NUCLEOTIDE SEQUENCE [LARGE SCALE GENOMIC DNA]</scope>
    <source>
        <strain evidence="14">DSM 27989</strain>
    </source>
</reference>
<evidence type="ECO:0000259" key="11">
    <source>
        <dbReference type="Pfam" id="PF00266"/>
    </source>
</evidence>
<dbReference type="STRING" id="1434701.SAMN05443634_1069"/>
<dbReference type="PROSITE" id="PS00595">
    <property type="entry name" value="AA_TRANSFER_CLASS_5"/>
    <property type="match status" value="1"/>
</dbReference>
<comment type="catalytic activity">
    <reaction evidence="9">
        <text>(sulfur carrier)-H + L-cysteine = (sulfur carrier)-SH + L-alanine</text>
        <dbReference type="Rhea" id="RHEA:43892"/>
        <dbReference type="Rhea" id="RHEA-COMP:14737"/>
        <dbReference type="Rhea" id="RHEA-COMP:14739"/>
        <dbReference type="ChEBI" id="CHEBI:29917"/>
        <dbReference type="ChEBI" id="CHEBI:35235"/>
        <dbReference type="ChEBI" id="CHEBI:57972"/>
        <dbReference type="ChEBI" id="CHEBI:64428"/>
        <dbReference type="EC" id="2.8.1.7"/>
    </reaction>
</comment>
<dbReference type="Proteomes" id="UP000650994">
    <property type="component" value="Unassembled WGS sequence"/>
</dbReference>
<evidence type="ECO:0000313" key="13">
    <source>
        <dbReference type="EMBL" id="SHL10855.1"/>
    </source>
</evidence>
<dbReference type="InterPro" id="IPR020578">
    <property type="entry name" value="Aminotrans_V_PyrdxlP_BS"/>
</dbReference>
<accession>A0A1M6XYG8</accession>
<dbReference type="Proteomes" id="UP000184120">
    <property type="component" value="Unassembled WGS sequence"/>
</dbReference>
<name>A0A1M6XYG8_9FLAO</name>
<dbReference type="InterPro" id="IPR015422">
    <property type="entry name" value="PyrdxlP-dep_Trfase_small"/>
</dbReference>
<proteinExistence type="inferred from homology"/>
<keyword evidence="4" id="KW-0808">Transferase</keyword>
<dbReference type="Gene3D" id="1.10.260.50">
    <property type="match status" value="1"/>
</dbReference>
<dbReference type="GO" id="GO:0051536">
    <property type="term" value="F:iron-sulfur cluster binding"/>
    <property type="evidence" value="ECO:0007669"/>
    <property type="project" value="UniProtKB-KW"/>
</dbReference>
<dbReference type="PANTHER" id="PTHR11601">
    <property type="entry name" value="CYSTEINE DESULFURYLASE FAMILY MEMBER"/>
    <property type="match status" value="1"/>
</dbReference>
<evidence type="ECO:0000256" key="3">
    <source>
        <dbReference type="ARBA" id="ARBA00012239"/>
    </source>
</evidence>
<dbReference type="InterPro" id="IPR016454">
    <property type="entry name" value="Cysteine_dSase"/>
</dbReference>
<dbReference type="GO" id="GO:0046872">
    <property type="term" value="F:metal ion binding"/>
    <property type="evidence" value="ECO:0007669"/>
    <property type="project" value="UniProtKB-KW"/>
</dbReference>
<evidence type="ECO:0000256" key="1">
    <source>
        <dbReference type="ARBA" id="ARBA00001933"/>
    </source>
</evidence>
<dbReference type="InterPro" id="IPR015424">
    <property type="entry name" value="PyrdxlP-dep_Trfase"/>
</dbReference>
<evidence type="ECO:0000256" key="7">
    <source>
        <dbReference type="ARBA" id="ARBA00023004"/>
    </source>
</evidence>
<evidence type="ECO:0000256" key="6">
    <source>
        <dbReference type="ARBA" id="ARBA00022898"/>
    </source>
</evidence>
<comment type="similarity">
    <text evidence="2">Belongs to the class-V pyridoxal-phosphate-dependent aminotransferase family. NifS/IscS subfamily.</text>
</comment>
<keyword evidence="7" id="KW-0408">Iron</keyword>
<reference evidence="12" key="5">
    <citation type="submission" date="2024-05" db="EMBL/GenBank/DDBJ databases">
        <authorList>
            <person name="Sun Q."/>
            <person name="Zhou Y."/>
        </authorList>
    </citation>
    <scope>NUCLEOTIDE SEQUENCE</scope>
    <source>
        <strain evidence="12">CGMCC 1.12707</strain>
    </source>
</reference>
<dbReference type="EMBL" id="BMFL01000005">
    <property type="protein sequence ID" value="GGE94121.1"/>
    <property type="molecule type" value="Genomic_DNA"/>
</dbReference>
<dbReference type="EMBL" id="FRBH01000006">
    <property type="protein sequence ID" value="SHL10855.1"/>
    <property type="molecule type" value="Genomic_DNA"/>
</dbReference>
<evidence type="ECO:0000256" key="8">
    <source>
        <dbReference type="ARBA" id="ARBA00023014"/>
    </source>
</evidence>
<evidence type="ECO:0000256" key="10">
    <source>
        <dbReference type="RuleBase" id="RU004504"/>
    </source>
</evidence>
<dbReference type="PANTHER" id="PTHR11601:SF34">
    <property type="entry name" value="CYSTEINE DESULFURASE"/>
    <property type="match status" value="1"/>
</dbReference>
<keyword evidence="8" id="KW-0411">Iron-sulfur</keyword>
<dbReference type="GO" id="GO:0031071">
    <property type="term" value="F:cysteine desulfurase activity"/>
    <property type="evidence" value="ECO:0007669"/>
    <property type="project" value="UniProtKB-EC"/>
</dbReference>
<organism evidence="13 14">
    <name type="scientific">Chishuiella changwenlii</name>
    <dbReference type="NCBI Taxonomy" id="1434701"/>
    <lineage>
        <taxon>Bacteria</taxon>
        <taxon>Pseudomonadati</taxon>
        <taxon>Bacteroidota</taxon>
        <taxon>Flavobacteriia</taxon>
        <taxon>Flavobacteriales</taxon>
        <taxon>Weeksellaceae</taxon>
        <taxon>Chishuiella</taxon>
    </lineage>
</organism>
<dbReference type="EC" id="2.8.1.7" evidence="3"/>
<evidence type="ECO:0000256" key="5">
    <source>
        <dbReference type="ARBA" id="ARBA00022723"/>
    </source>
</evidence>
<sequence length="386" mass="42553">MQRVYLDNAATTAIRPEVVDEMANVMKNVFGNPSSTHVFGREAKALIELSRKNIAQRLNVSPAEIYFTSCGTESNNTIIRSCVNDLDVTRIITTDLEHKCVIESIKDIEYRGKAEVIRLNILKNGNIDYQQLEELLKDQSKKTLVSLMHANNEIGNLTDVKYISKLCQENNTLFHTDTVQTVGHYDLDFQDLGVDFASCSAHKIHGPKGAGFLYAKKASHLKALISGGGQERGLRSGTENVYGIVGLSKAFDLALDELDEHVQHIKEIKQYTIQQLQEAIPGVGFNGLSADLDKSLYALLSIKLPFHDALIGFELELAGIAISQGSACSSGAAKVSTVMSTIYNEDEISQMTPLRVSFSYETSKEDIDTLINTLKKIAAKHQLQNA</sequence>
<reference evidence="12" key="1">
    <citation type="journal article" date="2014" name="Int. J. Syst. Evol. Microbiol.">
        <title>Complete genome of a new Firmicutes species belonging to the dominant human colonic microbiota ('Ruminococcus bicirculans') reveals two chromosomes and a selective capacity to utilize plant glucans.</title>
        <authorList>
            <consortium name="NISC Comparative Sequencing Program"/>
            <person name="Wegmann U."/>
            <person name="Louis P."/>
            <person name="Goesmann A."/>
            <person name="Henrissat B."/>
            <person name="Duncan S.H."/>
            <person name="Flint H.J."/>
        </authorList>
    </citation>
    <scope>NUCLEOTIDE SEQUENCE</scope>
    <source>
        <strain evidence="12">CGMCC 1.12707</strain>
    </source>
</reference>
<evidence type="ECO:0000256" key="9">
    <source>
        <dbReference type="ARBA" id="ARBA00050776"/>
    </source>
</evidence>
<dbReference type="InterPro" id="IPR015421">
    <property type="entry name" value="PyrdxlP-dep_Trfase_major"/>
</dbReference>
<dbReference type="Gene3D" id="3.90.1150.10">
    <property type="entry name" value="Aspartate Aminotransferase, domain 1"/>
    <property type="match status" value="1"/>
</dbReference>
<dbReference type="PIRSF" id="PIRSF005572">
    <property type="entry name" value="NifS"/>
    <property type="match status" value="1"/>
</dbReference>
<reference evidence="13" key="3">
    <citation type="submission" date="2016-11" db="EMBL/GenBank/DDBJ databases">
        <authorList>
            <person name="Jaros S."/>
            <person name="Januszkiewicz K."/>
            <person name="Wedrychowicz H."/>
        </authorList>
    </citation>
    <scope>NUCLEOTIDE SEQUENCE [LARGE SCALE GENOMIC DNA]</scope>
    <source>
        <strain evidence="13">DSM 27989</strain>
    </source>
</reference>
<keyword evidence="6" id="KW-0663">Pyridoxal phosphate</keyword>
<dbReference type="OrthoDB" id="9808002at2"/>
<dbReference type="Gene3D" id="3.40.640.10">
    <property type="entry name" value="Type I PLP-dependent aspartate aminotransferase-like (Major domain)"/>
    <property type="match status" value="1"/>
</dbReference>
<dbReference type="InterPro" id="IPR000192">
    <property type="entry name" value="Aminotrans_V_dom"/>
</dbReference>
<evidence type="ECO:0000256" key="2">
    <source>
        <dbReference type="ARBA" id="ARBA00006490"/>
    </source>
</evidence>